<sequence length="117" mass="13019">MGSSEKTAEAETLQATETTSDCLCPPSCSAHDITSMSDLPARRKKTKVWPMSPIQTLTEEEVLAIANRDKTPVMIAVLDGDINGEQYLCGNKRVSLSTASYLFRLLINAWYKMMTYH</sequence>
<dbReference type="AlphaFoldDB" id="A0ABD3H0T4"/>
<dbReference type="EMBL" id="JBJQOH010000006">
    <property type="protein sequence ID" value="KAL3683724.1"/>
    <property type="molecule type" value="Genomic_DNA"/>
</dbReference>
<accession>A0ABD3H0T4</accession>
<dbReference type="Proteomes" id="UP001633002">
    <property type="component" value="Unassembled WGS sequence"/>
</dbReference>
<keyword evidence="3" id="KW-1185">Reference proteome</keyword>
<evidence type="ECO:0000256" key="1">
    <source>
        <dbReference type="SAM" id="MobiDB-lite"/>
    </source>
</evidence>
<gene>
    <name evidence="2" type="ORF">R1sor_001746</name>
</gene>
<name>A0ABD3H0T4_9MARC</name>
<protein>
    <submittedName>
        <fullName evidence="2">Uncharacterized protein</fullName>
    </submittedName>
</protein>
<evidence type="ECO:0000313" key="3">
    <source>
        <dbReference type="Proteomes" id="UP001633002"/>
    </source>
</evidence>
<feature type="region of interest" description="Disordered" evidence="1">
    <location>
        <begin position="1"/>
        <end position="21"/>
    </location>
</feature>
<feature type="compositionally biased region" description="Low complexity" evidence="1">
    <location>
        <begin position="10"/>
        <end position="19"/>
    </location>
</feature>
<proteinExistence type="predicted"/>
<comment type="caution">
    <text evidence="2">The sequence shown here is derived from an EMBL/GenBank/DDBJ whole genome shotgun (WGS) entry which is preliminary data.</text>
</comment>
<reference evidence="2 3" key="1">
    <citation type="submission" date="2024-09" db="EMBL/GenBank/DDBJ databases">
        <title>Chromosome-scale assembly of Riccia sorocarpa.</title>
        <authorList>
            <person name="Paukszto L."/>
        </authorList>
    </citation>
    <scope>NUCLEOTIDE SEQUENCE [LARGE SCALE GENOMIC DNA]</scope>
    <source>
        <strain evidence="2">LP-2024</strain>
        <tissue evidence="2">Aerial parts of the thallus</tissue>
    </source>
</reference>
<evidence type="ECO:0000313" key="2">
    <source>
        <dbReference type="EMBL" id="KAL3683724.1"/>
    </source>
</evidence>
<organism evidence="2 3">
    <name type="scientific">Riccia sorocarpa</name>
    <dbReference type="NCBI Taxonomy" id="122646"/>
    <lineage>
        <taxon>Eukaryota</taxon>
        <taxon>Viridiplantae</taxon>
        <taxon>Streptophyta</taxon>
        <taxon>Embryophyta</taxon>
        <taxon>Marchantiophyta</taxon>
        <taxon>Marchantiopsida</taxon>
        <taxon>Marchantiidae</taxon>
        <taxon>Marchantiales</taxon>
        <taxon>Ricciaceae</taxon>
        <taxon>Riccia</taxon>
    </lineage>
</organism>